<organism evidence="1 2">
    <name type="scientific">Pneumocystis jirovecii (strain RU7)</name>
    <name type="common">Human pneumocystis pneumonia agent</name>
    <dbReference type="NCBI Taxonomy" id="1408657"/>
    <lineage>
        <taxon>Eukaryota</taxon>
        <taxon>Fungi</taxon>
        <taxon>Dikarya</taxon>
        <taxon>Ascomycota</taxon>
        <taxon>Taphrinomycotina</taxon>
        <taxon>Pneumocystomycetes</taxon>
        <taxon>Pneumocystaceae</taxon>
        <taxon>Pneumocystis</taxon>
    </lineage>
</organism>
<dbReference type="VEuPathDB" id="FungiDB:T551_01920"/>
<evidence type="ECO:0000313" key="1">
    <source>
        <dbReference type="EMBL" id="KTW29976.1"/>
    </source>
</evidence>
<comment type="caution">
    <text evidence="1">The sequence shown here is derived from an EMBL/GenBank/DDBJ whole genome shotgun (WGS) entry which is preliminary data.</text>
</comment>
<sequence length="311" mass="37053">MKTNKNIQEISKNSIIKSQIDISFNEIKKLVASWLEPKESIFEEKETSSGEEHNIFETKRQGKLGLGANAEEIKQRVQISKAEMLLKRKLINTKKRKQWEDKKESKILNEDNENSDDFDSKNIYVKKLSISGHSKSHPYYVIGENKKENRTVSFFDVYKNEKRKKKRYQNDFYPESLHYEIFHELAPKIAPILRGSIKYNFKEKTAIYHSQSSIYEIETLGNNIEEGFYRVGVFDSEKKFRNGFIQWDQLKNLLKLNISIHEEISLYLDDFNNVWHVDYVLNILNKKVYTRKNLIKLIEYRKIKKERLIRV</sequence>
<dbReference type="RefSeq" id="XP_018229537.1">
    <property type="nucleotide sequence ID" value="XM_018374183.1"/>
</dbReference>
<proteinExistence type="predicted"/>
<reference evidence="2" key="1">
    <citation type="journal article" date="2016" name="Nat. Commun.">
        <title>Genome analysis of three Pneumocystis species reveals adaptation mechanisms to life exclusively in mammalian hosts.</title>
        <authorList>
            <person name="Ma L."/>
            <person name="Chen Z."/>
            <person name="Huang D.W."/>
            <person name="Kutty G."/>
            <person name="Ishihara M."/>
            <person name="Wang H."/>
            <person name="Abouelleil A."/>
            <person name="Bishop L."/>
            <person name="Davey E."/>
            <person name="Deng R."/>
            <person name="Deng X."/>
            <person name="Fan L."/>
            <person name="Fantoni G."/>
            <person name="Fitzgerald M."/>
            <person name="Gogineni E."/>
            <person name="Goldberg J.M."/>
            <person name="Handley G."/>
            <person name="Hu X."/>
            <person name="Huber C."/>
            <person name="Jiao X."/>
            <person name="Jones K."/>
            <person name="Levin J.Z."/>
            <person name="Liu Y."/>
            <person name="Macdonald P."/>
            <person name="Melnikov A."/>
            <person name="Raley C."/>
            <person name="Sassi M."/>
            <person name="Sherman B.T."/>
            <person name="Song X."/>
            <person name="Sykes S."/>
            <person name="Tran B."/>
            <person name="Walsh L."/>
            <person name="Xia Y."/>
            <person name="Yang J."/>
            <person name="Young S."/>
            <person name="Zeng Q."/>
            <person name="Zheng X."/>
            <person name="Stephens R."/>
            <person name="Nusbaum C."/>
            <person name="Birren B.W."/>
            <person name="Azadi P."/>
            <person name="Lempicki R.A."/>
            <person name="Cuomo C.A."/>
            <person name="Kovacs J.A."/>
        </authorList>
    </citation>
    <scope>NUCLEOTIDE SEQUENCE [LARGE SCALE GENOMIC DNA]</scope>
    <source>
        <strain evidence="2">RU7</strain>
    </source>
</reference>
<dbReference type="OrthoDB" id="1894652at2759"/>
<dbReference type="AlphaFoldDB" id="A0A0W4ZNL6"/>
<dbReference type="EMBL" id="LFWA01000008">
    <property type="protein sequence ID" value="KTW29976.1"/>
    <property type="molecule type" value="Genomic_DNA"/>
</dbReference>
<evidence type="ECO:0000313" key="2">
    <source>
        <dbReference type="Proteomes" id="UP000053447"/>
    </source>
</evidence>
<gene>
    <name evidence="1" type="ORF">T551_01920</name>
</gene>
<dbReference type="Proteomes" id="UP000053447">
    <property type="component" value="Unassembled WGS sequence"/>
</dbReference>
<dbReference type="GeneID" id="28940438"/>
<name>A0A0W4ZNL6_PNEJ7</name>
<dbReference type="STRING" id="1408657.A0A0W4ZNL6"/>
<accession>A0A0W4ZNL6</accession>
<keyword evidence="2" id="KW-1185">Reference proteome</keyword>
<protein>
    <submittedName>
        <fullName evidence="1">Uncharacterized protein</fullName>
    </submittedName>
</protein>